<feature type="domain" description="PNPLA" evidence="9">
    <location>
        <begin position="584"/>
        <end position="769"/>
    </location>
</feature>
<organism evidence="10 11">
    <name type="scientific">Elysia chlorotica</name>
    <name type="common">Eastern emerald elysia</name>
    <name type="synonym">Sea slug</name>
    <dbReference type="NCBI Taxonomy" id="188477"/>
    <lineage>
        <taxon>Eukaryota</taxon>
        <taxon>Metazoa</taxon>
        <taxon>Spiralia</taxon>
        <taxon>Lophotrochozoa</taxon>
        <taxon>Mollusca</taxon>
        <taxon>Gastropoda</taxon>
        <taxon>Heterobranchia</taxon>
        <taxon>Euthyneura</taxon>
        <taxon>Panpulmonata</taxon>
        <taxon>Sacoglossa</taxon>
        <taxon>Placobranchoidea</taxon>
        <taxon>Plakobranchidae</taxon>
        <taxon>Elysia</taxon>
    </lineage>
</organism>
<dbReference type="PROSITE" id="PS50088">
    <property type="entry name" value="ANK_REPEAT"/>
    <property type="match status" value="3"/>
</dbReference>
<feature type="short sequence motif" description="GXGXXG" evidence="8">
    <location>
        <begin position="588"/>
        <end position="593"/>
    </location>
</feature>
<dbReference type="GO" id="GO:0047499">
    <property type="term" value="F:calcium-independent phospholipase A2 activity"/>
    <property type="evidence" value="ECO:0007669"/>
    <property type="project" value="InterPro"/>
</dbReference>
<feature type="repeat" description="ANK" evidence="7">
    <location>
        <begin position="249"/>
        <end position="281"/>
    </location>
</feature>
<dbReference type="EC" id="3.1.1.4" evidence="1"/>
<dbReference type="GO" id="GO:0052816">
    <property type="term" value="F:long-chain fatty acyl-CoA hydrolase activity"/>
    <property type="evidence" value="ECO:0007669"/>
    <property type="project" value="TreeGrafter"/>
</dbReference>
<keyword evidence="2" id="KW-0677">Repeat</keyword>
<evidence type="ECO:0000256" key="2">
    <source>
        <dbReference type="ARBA" id="ARBA00022737"/>
    </source>
</evidence>
<evidence type="ECO:0000313" key="10">
    <source>
        <dbReference type="EMBL" id="RUS71722.1"/>
    </source>
</evidence>
<dbReference type="PROSITE" id="PS50297">
    <property type="entry name" value="ANK_REP_REGION"/>
    <property type="match status" value="2"/>
</dbReference>
<dbReference type="CDD" id="cd07212">
    <property type="entry name" value="Pat_PNPLA9"/>
    <property type="match status" value="1"/>
</dbReference>
<dbReference type="GO" id="GO:0005739">
    <property type="term" value="C:mitochondrion"/>
    <property type="evidence" value="ECO:0007669"/>
    <property type="project" value="TreeGrafter"/>
</dbReference>
<dbReference type="Pfam" id="PF12796">
    <property type="entry name" value="Ank_2"/>
    <property type="match status" value="2"/>
</dbReference>
<dbReference type="InterPro" id="IPR047148">
    <property type="entry name" value="PLPL9"/>
</dbReference>
<protein>
    <recommendedName>
        <fullName evidence="1">phospholipase A2</fullName>
        <ecNumber evidence="1">3.1.1.4</ecNumber>
    </recommendedName>
</protein>
<feature type="short sequence motif" description="DGA/G" evidence="8">
    <location>
        <begin position="756"/>
        <end position="758"/>
    </location>
</feature>
<dbReference type="OrthoDB" id="10021675at2759"/>
<evidence type="ECO:0000256" key="4">
    <source>
        <dbReference type="ARBA" id="ARBA00023043"/>
    </source>
</evidence>
<dbReference type="Gene3D" id="3.40.1090.10">
    <property type="entry name" value="Cytosolic phospholipase A2 catalytic domain"/>
    <property type="match status" value="1"/>
</dbReference>
<dbReference type="STRING" id="188477.A0A3S1B4G0"/>
<keyword evidence="8" id="KW-0442">Lipid degradation</keyword>
<dbReference type="GO" id="GO:0016042">
    <property type="term" value="P:lipid catabolic process"/>
    <property type="evidence" value="ECO:0007669"/>
    <property type="project" value="UniProtKB-UniRule"/>
</dbReference>
<keyword evidence="11" id="KW-1185">Reference proteome</keyword>
<comment type="catalytic activity">
    <reaction evidence="6">
        <text>a 1,2-diacyl-sn-glycero-3-phosphocholine + H2O = a 1-acyl-sn-glycero-3-phosphocholine + a fatty acid + H(+)</text>
        <dbReference type="Rhea" id="RHEA:15801"/>
        <dbReference type="ChEBI" id="CHEBI:15377"/>
        <dbReference type="ChEBI" id="CHEBI:15378"/>
        <dbReference type="ChEBI" id="CHEBI:28868"/>
        <dbReference type="ChEBI" id="CHEBI:57643"/>
        <dbReference type="ChEBI" id="CHEBI:58168"/>
        <dbReference type="EC" id="3.1.1.4"/>
    </reaction>
    <physiologicalReaction direction="left-to-right" evidence="6">
        <dbReference type="Rhea" id="RHEA:15802"/>
    </physiologicalReaction>
</comment>
<dbReference type="SMART" id="SM00248">
    <property type="entry name" value="ANK"/>
    <property type="match status" value="7"/>
</dbReference>
<accession>A0A3S1B4G0</accession>
<keyword evidence="5 8" id="KW-0443">Lipid metabolism</keyword>
<dbReference type="SUPFAM" id="SSF52151">
    <property type="entry name" value="FabD/lysophospholipase-like"/>
    <property type="match status" value="1"/>
</dbReference>
<dbReference type="InterPro" id="IPR002110">
    <property type="entry name" value="Ankyrin_rpt"/>
</dbReference>
<dbReference type="InterPro" id="IPR036770">
    <property type="entry name" value="Ankyrin_rpt-contain_sf"/>
</dbReference>
<dbReference type="Pfam" id="PF01734">
    <property type="entry name" value="Patatin"/>
    <property type="match status" value="1"/>
</dbReference>
<feature type="active site" description="Proton acceptor" evidence="8">
    <location>
        <position position="756"/>
    </location>
</feature>
<dbReference type="GO" id="GO:2000304">
    <property type="term" value="P:positive regulation of ceramide biosynthetic process"/>
    <property type="evidence" value="ECO:0007669"/>
    <property type="project" value="TreeGrafter"/>
</dbReference>
<dbReference type="SUPFAM" id="SSF48403">
    <property type="entry name" value="Ankyrin repeat"/>
    <property type="match status" value="1"/>
</dbReference>
<feature type="active site" description="Nucleophile" evidence="8">
    <location>
        <position position="622"/>
    </location>
</feature>
<proteinExistence type="predicted"/>
<dbReference type="InterPro" id="IPR016035">
    <property type="entry name" value="Acyl_Trfase/lysoPLipase"/>
</dbReference>
<dbReference type="EMBL" id="RQTK01001170">
    <property type="protein sequence ID" value="RUS71722.1"/>
    <property type="molecule type" value="Genomic_DNA"/>
</dbReference>
<dbReference type="AlphaFoldDB" id="A0A3S1B4G0"/>
<evidence type="ECO:0000256" key="8">
    <source>
        <dbReference type="PROSITE-ProRule" id="PRU01161"/>
    </source>
</evidence>
<sequence>MLVSLILRSRSCVFKGKIVRIQHGCGVFVSNQEIHSNLKQSHWRKFSDKADDPSPSEQLQKLVKILQENNTKEEFQKAIKQQFSDQFEAVDEDMAAFLKNLASGFNDIVNAAQAKINPNTVQATTAEKLIGTVVIKQSGCLTLHRREGAITTLECTLSRPEVSGKTLSLFRYTAAFEAEAVFNSFVSTVAPIVGTGLISVQEDILQRLCDCVREHPLWTSAHIAAYLGHSAVLKCPGILDNADRPSGTHQRTPLMVALMGKQAPTIEELLKLGANLSKKDMGGDTAYHYAVLHNCSPIVALLADYDKEGVINWLNGKGESALLMACQRKMFEATESLLGAGADPRIAAADCLPIHAAVKAGDMKSVEAIIKLYPEQANAKDFKFGGTPIHWAEKAESIQQLSFFGCNPNILNNEGNAPLHVMMQKSRRECLMALLCHGADCNIKDASGETVLHKAIKDDDLELVRQFVVFGADVNLPTNDGKTPRHLSSTSKGKSKETILYLLHVSGANRCRKTAKGCLKGCVSEGNFNGTPDQTMAALMELDSVALFDEQLMANVVHSAHSPQSQGAVIDMVDSPMSAGDRVLCLDGGGIKGLVLIQILMEIENSVGRPIKDCFDWIGGTSTGAILALGIAKGISLQYLKGIYVRLKDEVFKGTRPYETAPFEALLRREFGEDSVMADIKKPKVIVTAVLADRYPAELTLFRNYEPTLHHPISSPPKRKNEEQCPKQPGEQLIWEAARASGAAPTYFRGHGAFLDGGLMANNPTLDVLTEIHEYNFGLKIQNRSSDARAIGCVISLGCGRVPCIDVENVDVFRPGGLIDLYKTVSGASALGRLIVDQATISEGRPVDRARAWCSMINTPYYRFSPLLSEDISLDCHDERALINMMWETQCYMVANRHRVDELVTLLRPVSGV</sequence>
<keyword evidence="4 7" id="KW-0040">ANK repeat</keyword>
<evidence type="ECO:0000259" key="9">
    <source>
        <dbReference type="PROSITE" id="PS51635"/>
    </source>
</evidence>
<keyword evidence="3 8" id="KW-0378">Hydrolase</keyword>
<evidence type="ECO:0000313" key="11">
    <source>
        <dbReference type="Proteomes" id="UP000271974"/>
    </source>
</evidence>
<feature type="short sequence motif" description="GXSXG" evidence="8">
    <location>
        <begin position="620"/>
        <end position="624"/>
    </location>
</feature>
<name>A0A3S1B4G0_ELYCH</name>
<reference evidence="10 11" key="1">
    <citation type="submission" date="2019-01" db="EMBL/GenBank/DDBJ databases">
        <title>A draft genome assembly of the solar-powered sea slug Elysia chlorotica.</title>
        <authorList>
            <person name="Cai H."/>
            <person name="Li Q."/>
            <person name="Fang X."/>
            <person name="Li J."/>
            <person name="Curtis N.E."/>
            <person name="Altenburger A."/>
            <person name="Shibata T."/>
            <person name="Feng M."/>
            <person name="Maeda T."/>
            <person name="Schwartz J.A."/>
            <person name="Shigenobu S."/>
            <person name="Lundholm N."/>
            <person name="Nishiyama T."/>
            <person name="Yang H."/>
            <person name="Hasebe M."/>
            <person name="Li S."/>
            <person name="Pierce S.K."/>
            <person name="Wang J."/>
        </authorList>
    </citation>
    <scope>NUCLEOTIDE SEQUENCE [LARGE SCALE GENOMIC DNA]</scope>
    <source>
        <strain evidence="10">EC2010</strain>
        <tissue evidence="10">Whole organism of an adult</tissue>
    </source>
</reference>
<dbReference type="PROSITE" id="PS51635">
    <property type="entry name" value="PNPLA"/>
    <property type="match status" value="1"/>
</dbReference>
<comment type="caution">
    <text evidence="10">The sequence shown here is derived from an EMBL/GenBank/DDBJ whole genome shotgun (WGS) entry which is preliminary data.</text>
</comment>
<evidence type="ECO:0000256" key="3">
    <source>
        <dbReference type="ARBA" id="ARBA00022801"/>
    </source>
</evidence>
<dbReference type="PANTHER" id="PTHR24139:SF34">
    <property type="entry name" value="85_88 KDA CALCIUM-INDEPENDENT PHOSPHOLIPASE A2"/>
    <property type="match status" value="1"/>
</dbReference>
<feature type="repeat" description="ANK" evidence="7">
    <location>
        <begin position="447"/>
        <end position="479"/>
    </location>
</feature>
<dbReference type="Gene3D" id="1.25.40.20">
    <property type="entry name" value="Ankyrin repeat-containing domain"/>
    <property type="match status" value="1"/>
</dbReference>
<dbReference type="InterPro" id="IPR002641">
    <property type="entry name" value="PNPLA_dom"/>
</dbReference>
<gene>
    <name evidence="10" type="ORF">EGW08_020519</name>
</gene>
<evidence type="ECO:0000256" key="5">
    <source>
        <dbReference type="ARBA" id="ARBA00023098"/>
    </source>
</evidence>
<feature type="repeat" description="ANK" evidence="7">
    <location>
        <begin position="414"/>
        <end position="446"/>
    </location>
</feature>
<dbReference type="PANTHER" id="PTHR24139">
    <property type="entry name" value="CALCIUM-INDEPENDENT PHOSPHOLIPASE A2"/>
    <property type="match status" value="1"/>
</dbReference>
<evidence type="ECO:0000256" key="7">
    <source>
        <dbReference type="PROSITE-ProRule" id="PRU00023"/>
    </source>
</evidence>
<evidence type="ECO:0000256" key="6">
    <source>
        <dbReference type="ARBA" id="ARBA00023422"/>
    </source>
</evidence>
<evidence type="ECO:0000256" key="1">
    <source>
        <dbReference type="ARBA" id="ARBA00013278"/>
    </source>
</evidence>
<dbReference type="Proteomes" id="UP000271974">
    <property type="component" value="Unassembled WGS sequence"/>
</dbReference>